<evidence type="ECO:0000313" key="2">
    <source>
        <dbReference type="Proteomes" id="UP000179118"/>
    </source>
</evidence>
<dbReference type="Proteomes" id="UP000179118">
    <property type="component" value="Unassembled WGS sequence"/>
</dbReference>
<name>A0A1G2S8F0_9BACT</name>
<gene>
    <name evidence="1" type="ORF">A3D51_00545</name>
</gene>
<dbReference type="AlphaFoldDB" id="A0A1G2S8F0"/>
<accession>A0A1G2S8F0</accession>
<protein>
    <submittedName>
        <fullName evidence="1">Uncharacterized protein</fullName>
    </submittedName>
</protein>
<reference evidence="1 2" key="1">
    <citation type="journal article" date="2016" name="Nat. Commun.">
        <title>Thousands of microbial genomes shed light on interconnected biogeochemical processes in an aquifer system.</title>
        <authorList>
            <person name="Anantharaman K."/>
            <person name="Brown C.T."/>
            <person name="Hug L.A."/>
            <person name="Sharon I."/>
            <person name="Castelle C.J."/>
            <person name="Probst A.J."/>
            <person name="Thomas B.C."/>
            <person name="Singh A."/>
            <person name="Wilkins M.J."/>
            <person name="Karaoz U."/>
            <person name="Brodie E.L."/>
            <person name="Williams K.H."/>
            <person name="Hubbard S.S."/>
            <person name="Banfield J.F."/>
        </authorList>
    </citation>
    <scope>NUCLEOTIDE SEQUENCE [LARGE SCALE GENOMIC DNA]</scope>
</reference>
<comment type="caution">
    <text evidence="1">The sequence shown here is derived from an EMBL/GenBank/DDBJ whole genome shotgun (WGS) entry which is preliminary data.</text>
</comment>
<proteinExistence type="predicted"/>
<sequence length="100" mass="11954">MKQVLVEKENVQLSLFNKHARITSSPIYLCYLLLRDNVRAPGMLREDKNIPIYTLFNQIRKISPRVPGRQIYFAIFLMYALKLIEFERPYITIKKHDKNQ</sequence>
<evidence type="ECO:0000313" key="1">
    <source>
        <dbReference type="EMBL" id="OHA80551.1"/>
    </source>
</evidence>
<organism evidence="1 2">
    <name type="scientific">Candidatus Yonathbacteria bacterium RIFCSPHIGHO2_02_FULL_44_14</name>
    <dbReference type="NCBI Taxonomy" id="1802724"/>
    <lineage>
        <taxon>Bacteria</taxon>
        <taxon>Candidatus Yonathiibacteriota</taxon>
    </lineage>
</organism>
<dbReference type="EMBL" id="MHUT01000018">
    <property type="protein sequence ID" value="OHA80551.1"/>
    <property type="molecule type" value="Genomic_DNA"/>
</dbReference>